<evidence type="ECO:0000313" key="2">
    <source>
        <dbReference type="EMBL" id="CAL1397940.1"/>
    </source>
</evidence>
<dbReference type="EMBL" id="OZ034819">
    <property type="protein sequence ID" value="CAL1397940.1"/>
    <property type="molecule type" value="Genomic_DNA"/>
</dbReference>
<feature type="compositionally biased region" description="Polar residues" evidence="1">
    <location>
        <begin position="24"/>
        <end position="37"/>
    </location>
</feature>
<name>A0AAV2FKE2_9ROSI</name>
<dbReference type="Proteomes" id="UP001497516">
    <property type="component" value="Chromosome 6"/>
</dbReference>
<dbReference type="AlphaFoldDB" id="A0AAV2FKE2"/>
<reference evidence="2 3" key="1">
    <citation type="submission" date="2024-04" db="EMBL/GenBank/DDBJ databases">
        <authorList>
            <person name="Fracassetti M."/>
        </authorList>
    </citation>
    <scope>NUCLEOTIDE SEQUENCE [LARGE SCALE GENOMIC DNA]</scope>
</reference>
<evidence type="ECO:0000256" key="1">
    <source>
        <dbReference type="SAM" id="MobiDB-lite"/>
    </source>
</evidence>
<gene>
    <name evidence="2" type="ORF">LTRI10_LOCUS38204</name>
</gene>
<protein>
    <submittedName>
        <fullName evidence="2">Uncharacterized protein</fullName>
    </submittedName>
</protein>
<accession>A0AAV2FKE2</accession>
<feature type="region of interest" description="Disordered" evidence="1">
    <location>
        <begin position="1"/>
        <end position="41"/>
    </location>
</feature>
<evidence type="ECO:0000313" key="3">
    <source>
        <dbReference type="Proteomes" id="UP001497516"/>
    </source>
</evidence>
<keyword evidence="3" id="KW-1185">Reference proteome</keyword>
<organism evidence="2 3">
    <name type="scientific">Linum trigynum</name>
    <dbReference type="NCBI Taxonomy" id="586398"/>
    <lineage>
        <taxon>Eukaryota</taxon>
        <taxon>Viridiplantae</taxon>
        <taxon>Streptophyta</taxon>
        <taxon>Embryophyta</taxon>
        <taxon>Tracheophyta</taxon>
        <taxon>Spermatophyta</taxon>
        <taxon>Magnoliopsida</taxon>
        <taxon>eudicotyledons</taxon>
        <taxon>Gunneridae</taxon>
        <taxon>Pentapetalae</taxon>
        <taxon>rosids</taxon>
        <taxon>fabids</taxon>
        <taxon>Malpighiales</taxon>
        <taxon>Linaceae</taxon>
        <taxon>Linum</taxon>
    </lineage>
</organism>
<proteinExistence type="predicted"/>
<sequence length="122" mass="13400">MAVQACRGNVRGEGRAAAELSTGAEPSTATELSTETVSRGRRRTAMDGRWWRRGEVVQQRRVATERRRWRRLYYFPTAMLSGSSLHSGRRWVGVGAWGDLRRRRGLVGQGAGLGLSGVGLGS</sequence>